<comment type="subcellular location">
    <subcellularLocation>
        <location evidence="3">Endoplasmic reticulum lumen</location>
    </subcellularLocation>
</comment>
<dbReference type="SUPFAM" id="SSF48452">
    <property type="entry name" value="TPR-like"/>
    <property type="match status" value="1"/>
</dbReference>
<dbReference type="InterPro" id="IPR045054">
    <property type="entry name" value="P4HA-like"/>
</dbReference>
<evidence type="ECO:0000256" key="5">
    <source>
        <dbReference type="ARBA" id="ARBA00012269"/>
    </source>
</evidence>
<evidence type="ECO:0000256" key="11">
    <source>
        <dbReference type="ARBA" id="ARBA00023004"/>
    </source>
</evidence>
<dbReference type="PANTHER" id="PTHR10869">
    <property type="entry name" value="PROLYL 4-HYDROXYLASE ALPHA SUBUNIT"/>
    <property type="match status" value="1"/>
</dbReference>
<dbReference type="InterPro" id="IPR005123">
    <property type="entry name" value="Oxoglu/Fe-dep_dioxygenase_dom"/>
</dbReference>
<keyword evidence="9" id="KW-0223">Dioxygenase</keyword>
<protein>
    <recommendedName>
        <fullName evidence="5">procollagen-proline 4-dioxygenase</fullName>
        <ecNumber evidence="5">1.14.11.2</ecNumber>
    </recommendedName>
</protein>
<evidence type="ECO:0000256" key="7">
    <source>
        <dbReference type="ARBA" id="ARBA00022824"/>
    </source>
</evidence>
<dbReference type="GO" id="GO:0005506">
    <property type="term" value="F:iron ion binding"/>
    <property type="evidence" value="ECO:0007669"/>
    <property type="project" value="InterPro"/>
</dbReference>
<proteinExistence type="inferred from homology"/>
<evidence type="ECO:0000256" key="12">
    <source>
        <dbReference type="ARBA" id="ARBA00023180"/>
    </source>
</evidence>
<dbReference type="Pfam" id="PF13640">
    <property type="entry name" value="2OG-FeII_Oxy_3"/>
    <property type="match status" value="1"/>
</dbReference>
<dbReference type="FunFam" id="2.60.120.620:FF:000011">
    <property type="entry name" value="Prolyl alpha subunit"/>
    <property type="match status" value="1"/>
</dbReference>
<dbReference type="SMART" id="SM00702">
    <property type="entry name" value="P4Hc"/>
    <property type="match status" value="1"/>
</dbReference>
<dbReference type="EC" id="1.14.11.2" evidence="5"/>
<comment type="function">
    <text evidence="2">Catalyzes the post-translational formation of 4-hydroxyproline in -Xaa-Pro-Gly- sequences in collagens and other proteins.</text>
</comment>
<dbReference type="Pfam" id="PF08336">
    <property type="entry name" value="P4Ha_N"/>
    <property type="match status" value="1"/>
</dbReference>
<dbReference type="InterPro" id="IPR044862">
    <property type="entry name" value="Pro_4_hyd_alph_FE2OG_OXY"/>
</dbReference>
<organism evidence="14 15">
    <name type="scientific">Arctia plantaginis</name>
    <name type="common">Wood tiger moth</name>
    <name type="synonym">Phalaena plantaginis</name>
    <dbReference type="NCBI Taxonomy" id="874455"/>
    <lineage>
        <taxon>Eukaryota</taxon>
        <taxon>Metazoa</taxon>
        <taxon>Ecdysozoa</taxon>
        <taxon>Arthropoda</taxon>
        <taxon>Hexapoda</taxon>
        <taxon>Insecta</taxon>
        <taxon>Pterygota</taxon>
        <taxon>Neoptera</taxon>
        <taxon>Endopterygota</taxon>
        <taxon>Lepidoptera</taxon>
        <taxon>Glossata</taxon>
        <taxon>Ditrysia</taxon>
        <taxon>Noctuoidea</taxon>
        <taxon>Erebidae</taxon>
        <taxon>Arctiinae</taxon>
        <taxon>Arctia</taxon>
    </lineage>
</organism>
<comment type="cofactor">
    <cofactor evidence="1">
        <name>L-ascorbate</name>
        <dbReference type="ChEBI" id="CHEBI:38290"/>
    </cofactor>
</comment>
<dbReference type="Gene3D" id="6.10.140.1460">
    <property type="match status" value="1"/>
</dbReference>
<keyword evidence="10" id="KW-0560">Oxidoreductase</keyword>
<accession>A0A8S1AMB3</accession>
<evidence type="ECO:0000256" key="8">
    <source>
        <dbReference type="ARBA" id="ARBA00022896"/>
    </source>
</evidence>
<dbReference type="GO" id="GO:0031418">
    <property type="term" value="F:L-ascorbic acid binding"/>
    <property type="evidence" value="ECO:0007669"/>
    <property type="project" value="UniProtKB-KW"/>
</dbReference>
<dbReference type="GO" id="GO:0004656">
    <property type="term" value="F:procollagen-proline 4-dioxygenase activity"/>
    <property type="evidence" value="ECO:0007669"/>
    <property type="project" value="UniProtKB-EC"/>
</dbReference>
<comment type="similarity">
    <text evidence="4">Belongs to the P4HA family.</text>
</comment>
<dbReference type="InterPro" id="IPR059068">
    <property type="entry name" value="TPR_P4H"/>
</dbReference>
<evidence type="ECO:0000313" key="14">
    <source>
        <dbReference type="EMBL" id="CAB3247915.1"/>
    </source>
</evidence>
<name>A0A8S1AMB3_ARCPL</name>
<keyword evidence="12" id="KW-0325">Glycoprotein</keyword>
<dbReference type="EMBL" id="CADEBD010000337">
    <property type="protein sequence ID" value="CAB3247915.1"/>
    <property type="molecule type" value="Genomic_DNA"/>
</dbReference>
<reference evidence="14 15" key="1">
    <citation type="submission" date="2020-04" db="EMBL/GenBank/DDBJ databases">
        <authorList>
            <person name="Wallbank WR R."/>
            <person name="Pardo Diaz C."/>
            <person name="Kozak K."/>
            <person name="Martin S."/>
            <person name="Jiggins C."/>
            <person name="Moest M."/>
            <person name="Warren A I."/>
            <person name="Byers J.R.P. K."/>
            <person name="Montejo-Kovacevich G."/>
            <person name="Yen C E."/>
        </authorList>
    </citation>
    <scope>NUCLEOTIDE SEQUENCE [LARGE SCALE GENOMIC DNA]</scope>
</reference>
<evidence type="ECO:0000313" key="15">
    <source>
        <dbReference type="Proteomes" id="UP000494256"/>
    </source>
</evidence>
<keyword evidence="6" id="KW-0479">Metal-binding</keyword>
<evidence type="ECO:0000256" key="2">
    <source>
        <dbReference type="ARBA" id="ARBA00002035"/>
    </source>
</evidence>
<dbReference type="InterPro" id="IPR013547">
    <property type="entry name" value="P4H_N"/>
</dbReference>
<evidence type="ECO:0000256" key="10">
    <source>
        <dbReference type="ARBA" id="ARBA00023002"/>
    </source>
</evidence>
<dbReference type="Pfam" id="PF23558">
    <property type="entry name" value="TPR_P4H"/>
    <property type="match status" value="1"/>
</dbReference>
<dbReference type="OrthoDB" id="62853at2759"/>
<dbReference type="InterPro" id="IPR011990">
    <property type="entry name" value="TPR-like_helical_dom_sf"/>
</dbReference>
<sequence length="541" mass="62971">MLKAICIFFLFNYGVRVRSDIFTAVAEFENVLEAHKTIKDYLDTYIKRHEKRIAILKSYLNVFNREHEKAMENIPKYLENPVNIFTLIKRLTIDLDFIKYSIVDETAYIEDITNKQYANKYPTMEDVAGAAEALVRLQYVYNMEAKELAKGKLYDIDYSTSMTACDCYELGRVLYDKKIYVYGLEWMLEAFRKYNVEGIHYAFTDIDILGHISFGYLKTGDMESALYWIQKLYDIDPYNSRARQIEQQCRNNMRDSRYNIWQSKMQEEKELRRLLKDPHEFAVNPLCRGDSGLPMEISSRLTCRYQTEHHPFTKLAPIKTEMLYLNPDIILFHDMLSDSEIDTVVEMAKMRLFRSEIHISANEEASVKQRISKSAWIYDEESDVVARISRRVTHMTGLSLDSSKALQVANYGIAGYYNLHHDFFEHMPSKDRGNRIATVLFYMSNVTQGGATVFPKLGVSKFPVKGHALYWLNLHPSGERNHCMLHAACPVLTGSKWVATRWIHEVGQEFIKPCNLEYQEEGCLGKHPGPILKTPRKKKLC</sequence>
<keyword evidence="7" id="KW-0256">Endoplasmic reticulum</keyword>
<evidence type="ECO:0000256" key="6">
    <source>
        <dbReference type="ARBA" id="ARBA00022723"/>
    </source>
</evidence>
<evidence type="ECO:0000259" key="13">
    <source>
        <dbReference type="PROSITE" id="PS51471"/>
    </source>
</evidence>
<evidence type="ECO:0000256" key="3">
    <source>
        <dbReference type="ARBA" id="ARBA00004319"/>
    </source>
</evidence>
<comment type="caution">
    <text evidence="14">The sequence shown here is derived from an EMBL/GenBank/DDBJ whole genome shotgun (WGS) entry which is preliminary data.</text>
</comment>
<keyword evidence="8" id="KW-0847">Vitamin C</keyword>
<dbReference type="Gene3D" id="1.25.40.10">
    <property type="entry name" value="Tetratricopeptide repeat domain"/>
    <property type="match status" value="1"/>
</dbReference>
<dbReference type="Gene3D" id="2.60.120.620">
    <property type="entry name" value="q2cbj1_9rhob like domain"/>
    <property type="match status" value="1"/>
</dbReference>
<keyword evidence="11" id="KW-0408">Iron</keyword>
<dbReference type="Proteomes" id="UP000494256">
    <property type="component" value="Unassembled WGS sequence"/>
</dbReference>
<dbReference type="PANTHER" id="PTHR10869:SF244">
    <property type="entry name" value="PROLYL 4-HYDROXYLASE SUBUNIT ALPHA-2"/>
    <property type="match status" value="1"/>
</dbReference>
<gene>
    <name evidence="14" type="ORF">APLA_LOCUS12210</name>
</gene>
<evidence type="ECO:0000256" key="9">
    <source>
        <dbReference type="ARBA" id="ARBA00022964"/>
    </source>
</evidence>
<evidence type="ECO:0000256" key="1">
    <source>
        <dbReference type="ARBA" id="ARBA00001961"/>
    </source>
</evidence>
<dbReference type="AlphaFoldDB" id="A0A8S1AMB3"/>
<evidence type="ECO:0000256" key="4">
    <source>
        <dbReference type="ARBA" id="ARBA00006511"/>
    </source>
</evidence>
<dbReference type="GO" id="GO:0005788">
    <property type="term" value="C:endoplasmic reticulum lumen"/>
    <property type="evidence" value="ECO:0007669"/>
    <property type="project" value="UniProtKB-SubCell"/>
</dbReference>
<feature type="domain" description="Fe2OG dioxygenase" evidence="13">
    <location>
        <begin position="401"/>
        <end position="505"/>
    </location>
</feature>
<dbReference type="InterPro" id="IPR006620">
    <property type="entry name" value="Pro_4_hyd_alph"/>
</dbReference>
<dbReference type="PROSITE" id="PS51471">
    <property type="entry name" value="FE2OG_OXY"/>
    <property type="match status" value="1"/>
</dbReference>